<dbReference type="EMBL" id="CAJPDR010000184">
    <property type="protein sequence ID" value="CAF9924222.1"/>
    <property type="molecule type" value="Genomic_DNA"/>
</dbReference>
<protein>
    <submittedName>
        <fullName evidence="2">Uncharacterized protein</fullName>
    </submittedName>
</protein>
<keyword evidence="3" id="KW-1185">Reference proteome</keyword>
<organism evidence="2 3">
    <name type="scientific">Alectoria fallacina</name>
    <dbReference type="NCBI Taxonomy" id="1903189"/>
    <lineage>
        <taxon>Eukaryota</taxon>
        <taxon>Fungi</taxon>
        <taxon>Dikarya</taxon>
        <taxon>Ascomycota</taxon>
        <taxon>Pezizomycotina</taxon>
        <taxon>Lecanoromycetes</taxon>
        <taxon>OSLEUM clade</taxon>
        <taxon>Lecanoromycetidae</taxon>
        <taxon>Lecanorales</taxon>
        <taxon>Lecanorineae</taxon>
        <taxon>Parmeliaceae</taxon>
        <taxon>Alectoria</taxon>
    </lineage>
</organism>
<dbReference type="AlphaFoldDB" id="A0A8H3FFE0"/>
<dbReference type="Proteomes" id="UP000664203">
    <property type="component" value="Unassembled WGS sequence"/>
</dbReference>
<accession>A0A8H3FFE0</accession>
<sequence>MSAFTEMILIVERYIRDRPDLKRDTCMYYGGMRKRKEAEAEVLDGKIYCWINVAYRRRRGRLKGSGEKQQPEAVDHGLTELD</sequence>
<feature type="compositionally biased region" description="Basic and acidic residues" evidence="1">
    <location>
        <begin position="64"/>
        <end position="82"/>
    </location>
</feature>
<evidence type="ECO:0000313" key="2">
    <source>
        <dbReference type="EMBL" id="CAF9924222.1"/>
    </source>
</evidence>
<proteinExistence type="predicted"/>
<reference evidence="2" key="1">
    <citation type="submission" date="2021-03" db="EMBL/GenBank/DDBJ databases">
        <authorList>
            <person name="Tagirdzhanova G."/>
        </authorList>
    </citation>
    <scope>NUCLEOTIDE SEQUENCE</scope>
</reference>
<comment type="caution">
    <text evidence="2">The sequence shown here is derived from an EMBL/GenBank/DDBJ whole genome shotgun (WGS) entry which is preliminary data.</text>
</comment>
<name>A0A8H3FFE0_9LECA</name>
<feature type="region of interest" description="Disordered" evidence="1">
    <location>
        <begin position="61"/>
        <end position="82"/>
    </location>
</feature>
<gene>
    <name evidence="2" type="ORF">ALECFALPRED_002708</name>
</gene>
<evidence type="ECO:0000256" key="1">
    <source>
        <dbReference type="SAM" id="MobiDB-lite"/>
    </source>
</evidence>
<evidence type="ECO:0000313" key="3">
    <source>
        <dbReference type="Proteomes" id="UP000664203"/>
    </source>
</evidence>